<evidence type="ECO:0000256" key="3">
    <source>
        <dbReference type="ARBA" id="ARBA00022741"/>
    </source>
</evidence>
<reference evidence="7 8" key="1">
    <citation type="submission" date="2018-08" db="EMBL/GenBank/DDBJ databases">
        <title>A genome reference for cultivated species of the human gut microbiota.</title>
        <authorList>
            <person name="Zou Y."/>
            <person name="Xue W."/>
            <person name="Luo G."/>
        </authorList>
    </citation>
    <scope>NUCLEOTIDE SEQUENCE [LARGE SCALE GENOMIC DNA]</scope>
    <source>
        <strain evidence="7 8">AF37-2AT</strain>
    </source>
</reference>
<evidence type="ECO:0000256" key="6">
    <source>
        <dbReference type="ARBA" id="ARBA00023458"/>
    </source>
</evidence>
<dbReference type="Proteomes" id="UP000261080">
    <property type="component" value="Unassembled WGS sequence"/>
</dbReference>
<comment type="caution">
    <text evidence="7">The sequence shown here is derived from an EMBL/GenBank/DDBJ whole genome shotgun (WGS) entry which is preliminary data.</text>
</comment>
<dbReference type="PANTHER" id="PTHR42749:SF1">
    <property type="entry name" value="CELL SHAPE-DETERMINING PROTEIN MREB"/>
    <property type="match status" value="1"/>
</dbReference>
<dbReference type="GO" id="GO:0005524">
    <property type="term" value="F:ATP binding"/>
    <property type="evidence" value="ECO:0007669"/>
    <property type="project" value="UniProtKB-KW"/>
</dbReference>
<dbReference type="PANTHER" id="PTHR42749">
    <property type="entry name" value="CELL SHAPE-DETERMINING PROTEIN MREB"/>
    <property type="match status" value="1"/>
</dbReference>
<dbReference type="EMBL" id="QVLX01000001">
    <property type="protein sequence ID" value="RGE90065.1"/>
    <property type="molecule type" value="Genomic_DNA"/>
</dbReference>
<evidence type="ECO:0000256" key="2">
    <source>
        <dbReference type="ARBA" id="ARBA00022490"/>
    </source>
</evidence>
<gene>
    <name evidence="7" type="ORF">DW016_02090</name>
</gene>
<evidence type="ECO:0000313" key="7">
    <source>
        <dbReference type="EMBL" id="RGE90065.1"/>
    </source>
</evidence>
<dbReference type="Gene3D" id="3.30.420.40">
    <property type="match status" value="2"/>
</dbReference>
<accession>A0A3E3K638</accession>
<proteinExistence type="inferred from homology"/>
<name>A0A3E3K638_9FIRM</name>
<evidence type="ECO:0000256" key="5">
    <source>
        <dbReference type="ARBA" id="ARBA00022960"/>
    </source>
</evidence>
<protein>
    <submittedName>
        <fullName evidence="7">Rod shape-determining protein</fullName>
    </submittedName>
</protein>
<comment type="similarity">
    <text evidence="6">Belongs to the FtsA/MreB family.</text>
</comment>
<dbReference type="OrthoDB" id="9768127at2"/>
<dbReference type="GO" id="GO:0000902">
    <property type="term" value="P:cell morphogenesis"/>
    <property type="evidence" value="ECO:0007669"/>
    <property type="project" value="InterPro"/>
</dbReference>
<keyword evidence="5" id="KW-0133">Cell shape</keyword>
<dbReference type="InterPro" id="IPR004753">
    <property type="entry name" value="MreB"/>
</dbReference>
<dbReference type="RefSeq" id="WP_024732510.1">
    <property type="nucleotide sequence ID" value="NZ_CALBAT010000016.1"/>
</dbReference>
<sequence length="341" mass="38079">MTGTIYGLDPGTYQLKIYDKREDRIRTVKNAVAIRNHTDIFAVGDRAYEMLEKTPGDITIAFPMKEGVISRIGEMQYLLECVLRTEEGFFTRGTEYVIAVPTDVTEMEKKAFFDLFIHSSVRAREVRIVERCIADAIGAGIDIRQTPGSAIVNLGGETTDIAILSRGGIVLNRLLKTGGAFLDQMVVTIVRRNLDFVIGRPTAEEVRRKTDVFGEAVRPPVLAAGRDLIRLRPGVREIPSTIVREALEEFLKPCIRTLLLMLEQTPPVVLGAIRRQGICLTGGIACTKGLTGYMEAQTGVPFYTAEQPQLCAARGVRSIIVDRDFEDLAYSMKDENYRWMR</sequence>
<comment type="subcellular location">
    <subcellularLocation>
        <location evidence="1">Cytoplasm</location>
    </subcellularLocation>
</comment>
<dbReference type="GO" id="GO:0008360">
    <property type="term" value="P:regulation of cell shape"/>
    <property type="evidence" value="ECO:0007669"/>
    <property type="project" value="UniProtKB-KW"/>
</dbReference>
<evidence type="ECO:0000256" key="4">
    <source>
        <dbReference type="ARBA" id="ARBA00022840"/>
    </source>
</evidence>
<dbReference type="SUPFAM" id="SSF53067">
    <property type="entry name" value="Actin-like ATPase domain"/>
    <property type="match status" value="2"/>
</dbReference>
<organism evidence="7 8">
    <name type="scientific">Sellimonas intestinalis</name>
    <dbReference type="NCBI Taxonomy" id="1653434"/>
    <lineage>
        <taxon>Bacteria</taxon>
        <taxon>Bacillati</taxon>
        <taxon>Bacillota</taxon>
        <taxon>Clostridia</taxon>
        <taxon>Lachnospirales</taxon>
        <taxon>Lachnospiraceae</taxon>
        <taxon>Sellimonas</taxon>
    </lineage>
</organism>
<dbReference type="InterPro" id="IPR043129">
    <property type="entry name" value="ATPase_NBD"/>
</dbReference>
<dbReference type="GeneID" id="97192651"/>
<keyword evidence="4" id="KW-0067">ATP-binding</keyword>
<evidence type="ECO:0000313" key="8">
    <source>
        <dbReference type="Proteomes" id="UP000261080"/>
    </source>
</evidence>
<evidence type="ECO:0000256" key="1">
    <source>
        <dbReference type="ARBA" id="ARBA00004496"/>
    </source>
</evidence>
<dbReference type="Pfam" id="PF06723">
    <property type="entry name" value="MreB_Mbl"/>
    <property type="match status" value="1"/>
</dbReference>
<keyword evidence="8" id="KW-1185">Reference proteome</keyword>
<dbReference type="PRINTS" id="PR01652">
    <property type="entry name" value="SHAPEPROTEIN"/>
</dbReference>
<keyword evidence="3" id="KW-0547">Nucleotide-binding</keyword>
<dbReference type="GO" id="GO:0005737">
    <property type="term" value="C:cytoplasm"/>
    <property type="evidence" value="ECO:0007669"/>
    <property type="project" value="UniProtKB-SubCell"/>
</dbReference>
<dbReference type="InterPro" id="IPR056546">
    <property type="entry name" value="MreB_MamK-like"/>
</dbReference>
<keyword evidence="2" id="KW-0963">Cytoplasm</keyword>
<dbReference type="AlphaFoldDB" id="A0A3E3K638"/>